<evidence type="ECO:0000259" key="3">
    <source>
        <dbReference type="Pfam" id="PF08501"/>
    </source>
</evidence>
<evidence type="ECO:0000313" key="5">
    <source>
        <dbReference type="Proteomes" id="UP000238650"/>
    </source>
</evidence>
<gene>
    <name evidence="4" type="ORF">B4915_03990</name>
</gene>
<dbReference type="PANTHER" id="PTHR21089:SF1">
    <property type="entry name" value="BIFUNCTIONAL 3-DEHYDROQUINATE DEHYDRATASE_SHIKIMATE DEHYDROGENASE, CHLOROPLASTIC"/>
    <property type="match status" value="1"/>
</dbReference>
<dbReference type="RefSeq" id="WP_245907326.1">
    <property type="nucleotide sequence ID" value="NZ_MWZD01000013.1"/>
</dbReference>
<dbReference type="GO" id="GO:0009423">
    <property type="term" value="P:chorismate biosynthetic process"/>
    <property type="evidence" value="ECO:0007669"/>
    <property type="project" value="TreeGrafter"/>
</dbReference>
<comment type="pathway">
    <text evidence="1">Metabolic intermediate biosynthesis; chorismate biosynthesis; chorismate from D-erythrose 4-phosphate and phosphoenolpyruvate: step 4/7.</text>
</comment>
<dbReference type="GO" id="GO:0019632">
    <property type="term" value="P:shikimate metabolic process"/>
    <property type="evidence" value="ECO:0007669"/>
    <property type="project" value="TreeGrafter"/>
</dbReference>
<sequence length="302" mass="31021">MSDGVLRERLAVLGSPVAHSRSPLIHRAAYAVLGLDWEYGRERLEPEGLAGFLAARGPEWRGFSVTMPLKEEAHRIAAVRDPVAEESGVVNTLLRIASGVGRRPSWAGFNTDVAGLASAIARAGLDASATVVIGSGATAVSAILAARSLGAERVTVLARRPEALAELAARFDGSREPGAPAALTVASAPLSADPGSVAAEALASATLTVSTLPGPAGAGLALPPGAERVPLFDVAYSPWPSPLAGRWAAAGGRAHAGIEMLVEQAIVQIRIFAHGDPGRRLDAEERVREAMRDAAQLPGVGG</sequence>
<dbReference type="Gene3D" id="3.40.50.10860">
    <property type="entry name" value="Leucine Dehydrogenase, chain A, domain 1"/>
    <property type="match status" value="1"/>
</dbReference>
<feature type="domain" description="Shikimate dehydrogenase substrate binding N-terminal" evidence="3">
    <location>
        <begin position="12"/>
        <end position="93"/>
    </location>
</feature>
<comment type="caution">
    <text evidence="4">The sequence shown here is derived from an EMBL/GenBank/DDBJ whole genome shotgun (WGS) entry which is preliminary data.</text>
</comment>
<dbReference type="GO" id="GO:0050661">
    <property type="term" value="F:NADP binding"/>
    <property type="evidence" value="ECO:0007669"/>
    <property type="project" value="TreeGrafter"/>
</dbReference>
<dbReference type="EMBL" id="MWZD01000013">
    <property type="protein sequence ID" value="PRI12221.1"/>
    <property type="molecule type" value="Genomic_DNA"/>
</dbReference>
<accession>A0A2S9QRK8</accession>
<keyword evidence="2" id="KW-0057">Aromatic amino acid biosynthesis</keyword>
<evidence type="ECO:0000313" key="4">
    <source>
        <dbReference type="EMBL" id="PRI12221.1"/>
    </source>
</evidence>
<dbReference type="GO" id="GO:0004764">
    <property type="term" value="F:shikimate 3-dehydrogenase (NADP+) activity"/>
    <property type="evidence" value="ECO:0007669"/>
    <property type="project" value="InterPro"/>
</dbReference>
<reference evidence="4 5" key="1">
    <citation type="journal article" date="2017" name="New Microbes New Infect">
        <title>Genome sequence of 'Leucobacter massiliensis' sp. nov. isolated from human pharynx after travel to the 2014 Hajj.</title>
        <authorList>
            <person name="Leangapichart T."/>
            <person name="Gautret P."/>
            <person name="Nguyen T.T."/>
            <person name="Armstrong N."/>
            <person name="Rolain J.M."/>
        </authorList>
    </citation>
    <scope>NUCLEOTIDE SEQUENCE [LARGE SCALE GENOMIC DNA]</scope>
    <source>
        <strain evidence="4 5">122RC15</strain>
    </source>
</reference>
<dbReference type="SUPFAM" id="SSF53223">
    <property type="entry name" value="Aminoacid dehydrogenase-like, N-terminal domain"/>
    <property type="match status" value="1"/>
</dbReference>
<dbReference type="GO" id="GO:0005829">
    <property type="term" value="C:cytosol"/>
    <property type="evidence" value="ECO:0007669"/>
    <property type="project" value="TreeGrafter"/>
</dbReference>
<keyword evidence="2" id="KW-0028">Amino-acid biosynthesis</keyword>
<dbReference type="InterPro" id="IPR013708">
    <property type="entry name" value="Shikimate_DH-bd_N"/>
</dbReference>
<dbReference type="PANTHER" id="PTHR21089">
    <property type="entry name" value="SHIKIMATE DEHYDROGENASE"/>
    <property type="match status" value="1"/>
</dbReference>
<dbReference type="InterPro" id="IPR046346">
    <property type="entry name" value="Aminoacid_DH-like_N_sf"/>
</dbReference>
<evidence type="ECO:0000256" key="1">
    <source>
        <dbReference type="ARBA" id="ARBA00004871"/>
    </source>
</evidence>
<evidence type="ECO:0000256" key="2">
    <source>
        <dbReference type="ARBA" id="ARBA00023141"/>
    </source>
</evidence>
<dbReference type="GO" id="GO:0009073">
    <property type="term" value="P:aromatic amino acid family biosynthetic process"/>
    <property type="evidence" value="ECO:0007669"/>
    <property type="project" value="UniProtKB-KW"/>
</dbReference>
<dbReference type="Pfam" id="PF08501">
    <property type="entry name" value="Shikimate_dh_N"/>
    <property type="match status" value="1"/>
</dbReference>
<name>A0A2S9QRK8_9MICO</name>
<dbReference type="SUPFAM" id="SSF51735">
    <property type="entry name" value="NAD(P)-binding Rossmann-fold domains"/>
    <property type="match status" value="1"/>
</dbReference>
<dbReference type="Proteomes" id="UP000238650">
    <property type="component" value="Unassembled WGS sequence"/>
</dbReference>
<dbReference type="Gene3D" id="3.40.50.720">
    <property type="entry name" value="NAD(P)-binding Rossmann-like Domain"/>
    <property type="match status" value="1"/>
</dbReference>
<dbReference type="InterPro" id="IPR022893">
    <property type="entry name" value="Shikimate_DH_fam"/>
</dbReference>
<protein>
    <submittedName>
        <fullName evidence="4">Shikimate dehydrogenase</fullName>
    </submittedName>
</protein>
<dbReference type="InterPro" id="IPR036291">
    <property type="entry name" value="NAD(P)-bd_dom_sf"/>
</dbReference>
<organism evidence="4 5">
    <name type="scientific">Leucobacter massiliensis</name>
    <dbReference type="NCBI Taxonomy" id="1686285"/>
    <lineage>
        <taxon>Bacteria</taxon>
        <taxon>Bacillati</taxon>
        <taxon>Actinomycetota</taxon>
        <taxon>Actinomycetes</taxon>
        <taxon>Micrococcales</taxon>
        <taxon>Microbacteriaceae</taxon>
        <taxon>Leucobacter</taxon>
    </lineage>
</organism>
<keyword evidence="5" id="KW-1185">Reference proteome</keyword>
<dbReference type="AlphaFoldDB" id="A0A2S9QRK8"/>
<proteinExistence type="predicted"/>